<name>A0A101HZ66_9BACT</name>
<organism evidence="2 3">
    <name type="scientific">Mesotoga infera</name>
    <dbReference type="NCBI Taxonomy" id="1236046"/>
    <lineage>
        <taxon>Bacteria</taxon>
        <taxon>Thermotogati</taxon>
        <taxon>Thermotogota</taxon>
        <taxon>Thermotogae</taxon>
        <taxon>Kosmotogales</taxon>
        <taxon>Kosmotogaceae</taxon>
        <taxon>Mesotoga</taxon>
    </lineage>
</organism>
<keyword evidence="1" id="KW-1133">Transmembrane helix</keyword>
<dbReference type="PATRIC" id="fig|1236046.5.peg.1597"/>
<evidence type="ECO:0000256" key="1">
    <source>
        <dbReference type="SAM" id="Phobius"/>
    </source>
</evidence>
<comment type="caution">
    <text evidence="2">The sequence shown here is derived from an EMBL/GenBank/DDBJ whole genome shotgun (WGS) entry which is preliminary data.</text>
</comment>
<proteinExistence type="predicted"/>
<reference evidence="3" key="1">
    <citation type="journal article" date="2015" name="MBio">
        <title>Genome-Resolved Metagenomic Analysis Reveals Roles for Candidate Phyla and Other Microbial Community Members in Biogeochemical Transformations in Oil Reservoirs.</title>
        <authorList>
            <person name="Hu P."/>
            <person name="Tom L."/>
            <person name="Singh A."/>
            <person name="Thomas B.C."/>
            <person name="Baker B.J."/>
            <person name="Piceno Y.M."/>
            <person name="Andersen G.L."/>
            <person name="Banfield J.F."/>
        </authorList>
    </citation>
    <scope>NUCLEOTIDE SEQUENCE [LARGE SCALE GENOMIC DNA]</scope>
</reference>
<keyword evidence="1" id="KW-0472">Membrane</keyword>
<evidence type="ECO:0000313" key="3">
    <source>
        <dbReference type="Proteomes" id="UP000055014"/>
    </source>
</evidence>
<dbReference type="EMBL" id="LGGW01000193">
    <property type="protein sequence ID" value="KUK85688.1"/>
    <property type="molecule type" value="Genomic_DNA"/>
</dbReference>
<feature type="transmembrane region" description="Helical" evidence="1">
    <location>
        <begin position="12"/>
        <end position="32"/>
    </location>
</feature>
<accession>A0A101HZ66</accession>
<protein>
    <submittedName>
        <fullName evidence="2">Uncharacterized protein</fullName>
    </submittedName>
</protein>
<evidence type="ECO:0000313" key="2">
    <source>
        <dbReference type="EMBL" id="KUK85688.1"/>
    </source>
</evidence>
<dbReference type="AlphaFoldDB" id="A0A101HZ66"/>
<gene>
    <name evidence="2" type="ORF">XE02_1471</name>
</gene>
<keyword evidence="1" id="KW-0812">Transmembrane</keyword>
<sequence>MVSLKRKLKNLSGEIFVVLGTVLVALAFYLVFTWGDRAVTMIEITVVEKVDNSEAGKSDYRVTADTGEEFVIQNAESQGFYAASRVFKMLEVGGTYQALVTGRRIPILGMKRNIIEAIPSP</sequence>
<dbReference type="Proteomes" id="UP000055014">
    <property type="component" value="Unassembled WGS sequence"/>
</dbReference>